<dbReference type="Pfam" id="PF00560">
    <property type="entry name" value="LRR_1"/>
    <property type="match status" value="1"/>
</dbReference>
<dbReference type="InterPro" id="IPR001611">
    <property type="entry name" value="Leu-rich_rpt"/>
</dbReference>
<dbReference type="EMBL" id="CAJVQB010101883">
    <property type="protein sequence ID" value="CAG8850593.1"/>
    <property type="molecule type" value="Genomic_DNA"/>
</dbReference>
<dbReference type="Pfam" id="PF13516">
    <property type="entry name" value="LRR_6"/>
    <property type="match status" value="3"/>
</dbReference>
<accession>A0ABN7XAW8</accession>
<dbReference type="PANTHER" id="PTHR24114:SF2">
    <property type="entry name" value="F-BOX DOMAIN-CONTAINING PROTEIN-RELATED"/>
    <property type="match status" value="1"/>
</dbReference>
<name>A0ABN7XAW8_GIGMA</name>
<proteinExistence type="predicted"/>
<dbReference type="Proteomes" id="UP000789901">
    <property type="component" value="Unassembled WGS sequence"/>
</dbReference>
<sequence length="194" mass="22134">FIRELLYNFEIILKFLGINQTLTTLILNLIGFESCIGKKIAKLLCKNNTLKRLELNGNEITFDDENAIFNSSCENTSLTHLDISSNLINNNSCLELKQMFQKNTTLISLNLSNNLLGESGDLIEGLDGNTNLKYLYLRNNKFSVEIVHSFISYLLNNATLKHLDLSFNLELEDIPPIQQYIKQEKYVAVLPRIS</sequence>
<dbReference type="InterPro" id="IPR052394">
    <property type="entry name" value="LRR-containing"/>
</dbReference>
<evidence type="ECO:0000313" key="1">
    <source>
        <dbReference type="EMBL" id="CAG8850593.1"/>
    </source>
</evidence>
<keyword evidence="2" id="KW-1185">Reference proteome</keyword>
<comment type="caution">
    <text evidence="1">The sequence shown here is derived from an EMBL/GenBank/DDBJ whole genome shotgun (WGS) entry which is preliminary data.</text>
</comment>
<dbReference type="PANTHER" id="PTHR24114">
    <property type="entry name" value="LEUCINE RICH REPEAT FAMILY PROTEIN"/>
    <property type="match status" value="1"/>
</dbReference>
<organism evidence="1 2">
    <name type="scientific">Gigaspora margarita</name>
    <dbReference type="NCBI Taxonomy" id="4874"/>
    <lineage>
        <taxon>Eukaryota</taxon>
        <taxon>Fungi</taxon>
        <taxon>Fungi incertae sedis</taxon>
        <taxon>Mucoromycota</taxon>
        <taxon>Glomeromycotina</taxon>
        <taxon>Glomeromycetes</taxon>
        <taxon>Diversisporales</taxon>
        <taxon>Gigasporaceae</taxon>
        <taxon>Gigaspora</taxon>
    </lineage>
</organism>
<feature type="non-terminal residue" evidence="1">
    <location>
        <position position="194"/>
    </location>
</feature>
<protein>
    <submittedName>
        <fullName evidence="1">43572_t:CDS:1</fullName>
    </submittedName>
</protein>
<dbReference type="InterPro" id="IPR032675">
    <property type="entry name" value="LRR_dom_sf"/>
</dbReference>
<gene>
    <name evidence="1" type="ORF">GMARGA_LOCUS40290</name>
</gene>
<dbReference type="SUPFAM" id="SSF52047">
    <property type="entry name" value="RNI-like"/>
    <property type="match status" value="1"/>
</dbReference>
<dbReference type="Gene3D" id="3.80.10.10">
    <property type="entry name" value="Ribonuclease Inhibitor"/>
    <property type="match status" value="1"/>
</dbReference>
<reference evidence="1 2" key="1">
    <citation type="submission" date="2021-06" db="EMBL/GenBank/DDBJ databases">
        <authorList>
            <person name="Kallberg Y."/>
            <person name="Tangrot J."/>
            <person name="Rosling A."/>
        </authorList>
    </citation>
    <scope>NUCLEOTIDE SEQUENCE [LARGE SCALE GENOMIC DNA]</scope>
    <source>
        <strain evidence="1 2">120-4 pot B 10/14</strain>
    </source>
</reference>
<evidence type="ECO:0000313" key="2">
    <source>
        <dbReference type="Proteomes" id="UP000789901"/>
    </source>
</evidence>
<feature type="non-terminal residue" evidence="1">
    <location>
        <position position="1"/>
    </location>
</feature>